<keyword evidence="2" id="KW-1185">Reference proteome</keyword>
<dbReference type="Proteomes" id="UP001596976">
    <property type="component" value="Unassembled WGS sequence"/>
</dbReference>
<sequence length="96" mass="11461">MRERDNRERNLRKVIVEIPTNMLNEKEQVVNHREASHKNFVYISANRSEHDEMKELREMMMKGYVEMSQINLKIATECLHVEYEAQHTMERLVSGG</sequence>
<evidence type="ECO:0000313" key="2">
    <source>
        <dbReference type="Proteomes" id="UP001596976"/>
    </source>
</evidence>
<protein>
    <submittedName>
        <fullName evidence="1">Transcriptional regulator</fullName>
    </submittedName>
</protein>
<organism evidence="1 2">
    <name type="scientific">Savagea faecisuis</name>
    <dbReference type="NCBI Taxonomy" id="1274803"/>
    <lineage>
        <taxon>Bacteria</taxon>
        <taxon>Bacillati</taxon>
        <taxon>Bacillota</taxon>
        <taxon>Bacilli</taxon>
        <taxon>Bacillales</taxon>
        <taxon>Caryophanaceae</taxon>
        <taxon>Savagea</taxon>
    </lineage>
</organism>
<comment type="caution">
    <text evidence="1">The sequence shown here is derived from an EMBL/GenBank/DDBJ whole genome shotgun (WGS) entry which is preliminary data.</text>
</comment>
<dbReference type="InterPro" id="IPR013321">
    <property type="entry name" value="Arc_rbn_hlx_hlx"/>
</dbReference>
<proteinExistence type="predicted"/>
<name>A0ABW3H3P1_9BACL</name>
<reference evidence="2" key="1">
    <citation type="journal article" date="2019" name="Int. J. Syst. Evol. Microbiol.">
        <title>The Global Catalogue of Microorganisms (GCM) 10K type strain sequencing project: providing services to taxonomists for standard genome sequencing and annotation.</title>
        <authorList>
            <consortium name="The Broad Institute Genomics Platform"/>
            <consortium name="The Broad Institute Genome Sequencing Center for Infectious Disease"/>
            <person name="Wu L."/>
            <person name="Ma J."/>
        </authorList>
    </citation>
    <scope>NUCLEOTIDE SEQUENCE [LARGE SCALE GENOMIC DNA]</scope>
    <source>
        <strain evidence="2">CCUG 63563</strain>
    </source>
</reference>
<dbReference type="RefSeq" id="WP_381012650.1">
    <property type="nucleotide sequence ID" value="NZ_JBHTJF010000034.1"/>
</dbReference>
<accession>A0ABW3H3P1</accession>
<gene>
    <name evidence="1" type="ORF">ACFQ0V_09405</name>
</gene>
<dbReference type="Gene3D" id="1.10.1220.10">
    <property type="entry name" value="Met repressor-like"/>
    <property type="match status" value="1"/>
</dbReference>
<evidence type="ECO:0000313" key="1">
    <source>
        <dbReference type="EMBL" id="MFD0943957.1"/>
    </source>
</evidence>
<dbReference type="EMBL" id="JBHTJF010000034">
    <property type="protein sequence ID" value="MFD0943957.1"/>
    <property type="molecule type" value="Genomic_DNA"/>
</dbReference>